<gene>
    <name evidence="2" type="ORF">EZMO1_0251</name>
</gene>
<proteinExistence type="predicted"/>
<sequence length="144" mass="16631">MKVEQSFMVIERYVSRCWREQPESGNCSLTYTEYDYLETLEESGTMRLSELAELMHVSKPTASNMVARLKRKKLVKRQPCPEDGRAIQVALSQKGQELLDNDRLFYDKLIANLLNDFTAKDKKQLEQLLTKVAVKAAQTKADKR</sequence>
<dbReference type="PROSITE" id="PS50995">
    <property type="entry name" value="HTH_MARR_2"/>
    <property type="match status" value="1"/>
</dbReference>
<dbReference type="Pfam" id="PF01047">
    <property type="entry name" value="MarR"/>
    <property type="match status" value="1"/>
</dbReference>
<dbReference type="EMBL" id="CP013251">
    <property type="protein sequence ID" value="AMO54516.1"/>
    <property type="molecule type" value="Genomic_DNA"/>
</dbReference>
<dbReference type="OrthoDB" id="3178168at2"/>
<dbReference type="Gene3D" id="1.10.10.10">
    <property type="entry name" value="Winged helix-like DNA-binding domain superfamily/Winged helix DNA-binding domain"/>
    <property type="match status" value="1"/>
</dbReference>
<dbReference type="STRING" id="570277.EZMO1_0251"/>
<dbReference type="AlphaFoldDB" id="A0A142B6Z0"/>
<accession>A0A142B6Z0</accession>
<dbReference type="InterPro" id="IPR000835">
    <property type="entry name" value="HTH_MarR-typ"/>
</dbReference>
<dbReference type="GO" id="GO:0006950">
    <property type="term" value="P:response to stress"/>
    <property type="evidence" value="ECO:0007669"/>
    <property type="project" value="TreeGrafter"/>
</dbReference>
<evidence type="ECO:0000313" key="2">
    <source>
        <dbReference type="EMBL" id="AMO54516.1"/>
    </source>
</evidence>
<dbReference type="InterPro" id="IPR039422">
    <property type="entry name" value="MarR/SlyA-like"/>
</dbReference>
<dbReference type="RefSeq" id="WP_061509245.1">
    <property type="nucleotide sequence ID" value="NZ_CP013251.1"/>
</dbReference>
<dbReference type="PRINTS" id="PR00598">
    <property type="entry name" value="HTHMARR"/>
</dbReference>
<reference evidence="2 3" key="1">
    <citation type="journal article" date="2016" name="Front. Microbiol.">
        <title>Genomic Insight into the Host-Endosymbiont Relationship of Endozoicomonas montiporae CL-33(T) with its Coral Host.</title>
        <authorList>
            <person name="Ding J.-Y."/>
            <person name="Shiu J.-H."/>
            <person name="Chen W.-M."/>
            <person name="Chiang Y.-R."/>
            <person name="Tang S.-L."/>
        </authorList>
    </citation>
    <scope>NUCLEOTIDE SEQUENCE [LARGE SCALE GENOMIC DNA]</scope>
    <source>
        <strain evidence="2 3">CL-33</strain>
    </source>
</reference>
<feature type="domain" description="HTH marR-type" evidence="1">
    <location>
        <begin position="1"/>
        <end position="134"/>
    </location>
</feature>
<dbReference type="InterPro" id="IPR036390">
    <property type="entry name" value="WH_DNA-bd_sf"/>
</dbReference>
<evidence type="ECO:0000313" key="3">
    <source>
        <dbReference type="Proteomes" id="UP000071065"/>
    </source>
</evidence>
<evidence type="ECO:0000259" key="1">
    <source>
        <dbReference type="PROSITE" id="PS50995"/>
    </source>
</evidence>
<dbReference type="GO" id="GO:0003700">
    <property type="term" value="F:DNA-binding transcription factor activity"/>
    <property type="evidence" value="ECO:0007669"/>
    <property type="project" value="InterPro"/>
</dbReference>
<dbReference type="KEGG" id="emp:EZMO1_0251"/>
<dbReference type="PANTHER" id="PTHR33164:SF43">
    <property type="entry name" value="HTH-TYPE TRANSCRIPTIONAL REPRESSOR YETL"/>
    <property type="match status" value="1"/>
</dbReference>
<dbReference type="SUPFAM" id="SSF46785">
    <property type="entry name" value="Winged helix' DNA-binding domain"/>
    <property type="match status" value="1"/>
</dbReference>
<organism evidence="2 3">
    <name type="scientific">Endozoicomonas montiporae CL-33</name>
    <dbReference type="NCBI Taxonomy" id="570277"/>
    <lineage>
        <taxon>Bacteria</taxon>
        <taxon>Pseudomonadati</taxon>
        <taxon>Pseudomonadota</taxon>
        <taxon>Gammaproteobacteria</taxon>
        <taxon>Oceanospirillales</taxon>
        <taxon>Endozoicomonadaceae</taxon>
        <taxon>Endozoicomonas</taxon>
    </lineage>
</organism>
<dbReference type="InterPro" id="IPR036388">
    <property type="entry name" value="WH-like_DNA-bd_sf"/>
</dbReference>
<name>A0A142B6Z0_9GAMM</name>
<protein>
    <submittedName>
        <fullName evidence="2">MarR family transcriptional regulator</fullName>
    </submittedName>
</protein>
<dbReference type="Proteomes" id="UP000071065">
    <property type="component" value="Chromosome"/>
</dbReference>
<dbReference type="SMART" id="SM00347">
    <property type="entry name" value="HTH_MARR"/>
    <property type="match status" value="1"/>
</dbReference>
<dbReference type="PANTHER" id="PTHR33164">
    <property type="entry name" value="TRANSCRIPTIONAL REGULATOR, MARR FAMILY"/>
    <property type="match status" value="1"/>
</dbReference>
<dbReference type="PATRIC" id="fig|570277.3.peg.262"/>